<dbReference type="Pfam" id="PF13215">
    <property type="entry name" value="DUF4023"/>
    <property type="match status" value="1"/>
</dbReference>
<sequence length="43" mass="5042">MENTSEFVQKLNEDKKKQEYNKTHQGNGNPDDKLPNNKHSKAR</sequence>
<proteinExistence type="predicted"/>
<reference evidence="2 3" key="1">
    <citation type="submission" date="2023-03" db="EMBL/GenBank/DDBJ databases">
        <title>Bacillus Genome Sequencing.</title>
        <authorList>
            <person name="Dunlap C."/>
        </authorList>
    </citation>
    <scope>NUCLEOTIDE SEQUENCE [LARGE SCALE GENOMIC DNA]</scope>
    <source>
        <strain evidence="2 3">B-14544</strain>
    </source>
</reference>
<name>A0ABU6N5Z4_9BACI</name>
<feature type="compositionally biased region" description="Basic and acidic residues" evidence="1">
    <location>
        <begin position="11"/>
        <end position="22"/>
    </location>
</feature>
<gene>
    <name evidence="2" type="ORF">P4447_03700</name>
</gene>
<feature type="region of interest" description="Disordered" evidence="1">
    <location>
        <begin position="1"/>
        <end position="43"/>
    </location>
</feature>
<dbReference type="EMBL" id="JARMQG010000038">
    <property type="protein sequence ID" value="MED3561651.1"/>
    <property type="molecule type" value="Genomic_DNA"/>
</dbReference>
<evidence type="ECO:0000313" key="3">
    <source>
        <dbReference type="Proteomes" id="UP001330749"/>
    </source>
</evidence>
<dbReference type="RefSeq" id="WP_071354877.1">
    <property type="nucleotide sequence ID" value="NZ_JARMQG010000038.1"/>
</dbReference>
<organism evidence="2 3">
    <name type="scientific">Bacillus xiapuensis</name>
    <dbReference type="NCBI Taxonomy" id="2014075"/>
    <lineage>
        <taxon>Bacteria</taxon>
        <taxon>Bacillati</taxon>
        <taxon>Bacillota</taxon>
        <taxon>Bacilli</taxon>
        <taxon>Bacillales</taxon>
        <taxon>Bacillaceae</taxon>
        <taxon>Bacillus</taxon>
    </lineage>
</organism>
<keyword evidence="3" id="KW-1185">Reference proteome</keyword>
<comment type="caution">
    <text evidence="2">The sequence shown here is derived from an EMBL/GenBank/DDBJ whole genome shotgun (WGS) entry which is preliminary data.</text>
</comment>
<evidence type="ECO:0000313" key="2">
    <source>
        <dbReference type="EMBL" id="MED3561651.1"/>
    </source>
</evidence>
<dbReference type="InterPro" id="IPR025097">
    <property type="entry name" value="DUF4023"/>
</dbReference>
<evidence type="ECO:0000256" key="1">
    <source>
        <dbReference type="SAM" id="MobiDB-lite"/>
    </source>
</evidence>
<dbReference type="Proteomes" id="UP001330749">
    <property type="component" value="Unassembled WGS sequence"/>
</dbReference>
<protein>
    <submittedName>
        <fullName evidence="2">DUF4023 domain-containing protein</fullName>
    </submittedName>
</protein>
<accession>A0ABU6N5Z4</accession>